<dbReference type="KEGG" id="adl:AURDEDRAFT_174780"/>
<feature type="compositionally biased region" description="Acidic residues" evidence="1">
    <location>
        <begin position="33"/>
        <end position="51"/>
    </location>
</feature>
<name>J0LFP2_AURST</name>
<feature type="compositionally biased region" description="Basic and acidic residues" evidence="1">
    <location>
        <begin position="271"/>
        <end position="283"/>
    </location>
</feature>
<feature type="compositionally biased region" description="Polar residues" evidence="1">
    <location>
        <begin position="314"/>
        <end position="325"/>
    </location>
</feature>
<evidence type="ECO:0000313" key="3">
    <source>
        <dbReference type="Proteomes" id="UP000006514"/>
    </source>
</evidence>
<reference evidence="3" key="1">
    <citation type="journal article" date="2012" name="Science">
        <title>The Paleozoic origin of enzymatic lignin decomposition reconstructed from 31 fungal genomes.</title>
        <authorList>
            <person name="Floudas D."/>
            <person name="Binder M."/>
            <person name="Riley R."/>
            <person name="Barry K."/>
            <person name="Blanchette R.A."/>
            <person name="Henrissat B."/>
            <person name="Martinez A.T."/>
            <person name="Otillar R."/>
            <person name="Spatafora J.W."/>
            <person name="Yadav J.S."/>
            <person name="Aerts A."/>
            <person name="Benoit I."/>
            <person name="Boyd A."/>
            <person name="Carlson A."/>
            <person name="Copeland A."/>
            <person name="Coutinho P.M."/>
            <person name="de Vries R.P."/>
            <person name="Ferreira P."/>
            <person name="Findley K."/>
            <person name="Foster B."/>
            <person name="Gaskell J."/>
            <person name="Glotzer D."/>
            <person name="Gorecki P."/>
            <person name="Heitman J."/>
            <person name="Hesse C."/>
            <person name="Hori C."/>
            <person name="Igarashi K."/>
            <person name="Jurgens J.A."/>
            <person name="Kallen N."/>
            <person name="Kersten P."/>
            <person name="Kohler A."/>
            <person name="Kuees U."/>
            <person name="Kumar T.K.A."/>
            <person name="Kuo A."/>
            <person name="LaButti K."/>
            <person name="Larrondo L.F."/>
            <person name="Lindquist E."/>
            <person name="Ling A."/>
            <person name="Lombard V."/>
            <person name="Lucas S."/>
            <person name="Lundell T."/>
            <person name="Martin R."/>
            <person name="McLaughlin D.J."/>
            <person name="Morgenstern I."/>
            <person name="Morin E."/>
            <person name="Murat C."/>
            <person name="Nagy L.G."/>
            <person name="Nolan M."/>
            <person name="Ohm R.A."/>
            <person name="Patyshakuliyeva A."/>
            <person name="Rokas A."/>
            <person name="Ruiz-Duenas F.J."/>
            <person name="Sabat G."/>
            <person name="Salamov A."/>
            <person name="Samejima M."/>
            <person name="Schmutz J."/>
            <person name="Slot J.C."/>
            <person name="St John F."/>
            <person name="Stenlid J."/>
            <person name="Sun H."/>
            <person name="Sun S."/>
            <person name="Syed K."/>
            <person name="Tsang A."/>
            <person name="Wiebenga A."/>
            <person name="Young D."/>
            <person name="Pisabarro A."/>
            <person name="Eastwood D.C."/>
            <person name="Martin F."/>
            <person name="Cullen D."/>
            <person name="Grigoriev I.V."/>
            <person name="Hibbett D.S."/>
        </authorList>
    </citation>
    <scope>NUCLEOTIDE SEQUENCE [LARGE SCALE GENOMIC DNA]</scope>
    <source>
        <strain evidence="3">TFB10046</strain>
    </source>
</reference>
<sequence length="791" mass="85462">MAYNTEPNALRDAYDAFLAKIQRERTEGPALEEQSDDEGYDWMPDDDDGPDSMERMQDYLEYIILLSNCAAVRSAKGLPRMPCARGAPCAECRQHDVSYVPMVYWHTIPQALLQLHMDEYLRIRDDLPPWKSSRPGYDAPQNLQLSSLPPVFSISMEGLLRARMRHTTDLSVFILDPVQAAHAEAQWLAGKASKGCDTGLMGPLSRHSPKEEWNALFWPLHSRSISSSGSDLMPGSWVDGAGDAVVVEPDGPSLWSWMSGTSSPASPPSSRSDERAARHRGPDRSAQYTAVKSSLSRAEKRSSKDKKVRAPTASVPSLDTPTVSTDALGVGPGHRAGAATGSIAPAKTTSSDTAGAGQLKEHAAGRTKKPSTAPAKTAGSVSSVPSVSSVSSVSTSSASSVVAKWETSPAGPPRTDEPRGAPTVPSNLPVGPDSRIQLSSEPPAPVLVMQQVVDPPATQPAAQDAVAGASSPATSTRPIDSVLALQRERAETLIDAAFGKLTRRGNTGDHLSEDDLKDILLNFKDPRTRRRLAELAAADKYDDINSGKLVHAWYIEATNTREAAVKQLQEDIINAIRLVDRLGDTASFFVQARPEAMEGAKVLDATKEPELTTHKGRAVRCAGGNFELSFDIMVQVFRHGIAVRHVAEFTARKEARMKTERYRNMSVLKVRNALPPQSFVQVPVGTPENSQALESAQADALARYQARVAYCSRGLGLPRTPAFDTAVRDRAQLRGADAAAIKNVILAVEPSCPGLDDWARIFRTEYHVKDKIAAALVHAALSDLMDSPWAL</sequence>
<accession>J0LFP2</accession>
<dbReference type="AlphaFoldDB" id="J0LFP2"/>
<dbReference type="InParanoid" id="J0LFP2"/>
<dbReference type="EMBL" id="JH687869">
    <property type="protein sequence ID" value="EJD36178.1"/>
    <property type="molecule type" value="Genomic_DNA"/>
</dbReference>
<evidence type="ECO:0000256" key="1">
    <source>
        <dbReference type="SAM" id="MobiDB-lite"/>
    </source>
</evidence>
<feature type="compositionally biased region" description="Low complexity" evidence="1">
    <location>
        <begin position="457"/>
        <end position="473"/>
    </location>
</feature>
<feature type="compositionally biased region" description="Polar residues" evidence="1">
    <location>
        <begin position="286"/>
        <end position="296"/>
    </location>
</feature>
<feature type="region of interest" description="Disordered" evidence="1">
    <location>
        <begin position="25"/>
        <end position="51"/>
    </location>
</feature>
<feature type="region of interest" description="Disordered" evidence="1">
    <location>
        <begin position="457"/>
        <end position="476"/>
    </location>
</feature>
<keyword evidence="3" id="KW-1185">Reference proteome</keyword>
<evidence type="ECO:0000313" key="2">
    <source>
        <dbReference type="EMBL" id="EJD36178.1"/>
    </source>
</evidence>
<feature type="compositionally biased region" description="Low complexity" evidence="1">
    <location>
        <begin position="380"/>
        <end position="402"/>
    </location>
</feature>
<proteinExistence type="predicted"/>
<organism evidence="2 3">
    <name type="scientific">Auricularia subglabra (strain TFB-10046 / SS5)</name>
    <name type="common">White-rot fungus</name>
    <name type="synonym">Auricularia delicata (strain TFB10046)</name>
    <dbReference type="NCBI Taxonomy" id="717982"/>
    <lineage>
        <taxon>Eukaryota</taxon>
        <taxon>Fungi</taxon>
        <taxon>Dikarya</taxon>
        <taxon>Basidiomycota</taxon>
        <taxon>Agaricomycotina</taxon>
        <taxon>Agaricomycetes</taxon>
        <taxon>Auriculariales</taxon>
        <taxon>Auriculariaceae</taxon>
        <taxon>Auricularia</taxon>
    </lineage>
</organism>
<protein>
    <submittedName>
        <fullName evidence="2">Uncharacterized protein</fullName>
    </submittedName>
</protein>
<gene>
    <name evidence="2" type="ORF">AURDEDRAFT_174780</name>
</gene>
<feature type="region of interest" description="Disordered" evidence="1">
    <location>
        <begin position="252"/>
        <end position="440"/>
    </location>
</feature>
<dbReference type="Proteomes" id="UP000006514">
    <property type="component" value="Unassembled WGS sequence"/>
</dbReference>